<dbReference type="Proteomes" id="UP000275267">
    <property type="component" value="Unassembled WGS sequence"/>
</dbReference>
<evidence type="ECO:0000256" key="1">
    <source>
        <dbReference type="SAM" id="MobiDB-lite"/>
    </source>
</evidence>
<protein>
    <submittedName>
        <fullName evidence="2">Uncharacterized protein</fullName>
    </submittedName>
</protein>
<sequence>MDGAGFRLSRARTRAAEQTAEPDGGGTTAHEPCLADPSVSSSRSARGQQSEEASGGGGDGQAPHHGGRGSGRHDRRDLPREPQREQRGERPHGAPRPLPGRGPPRRALVVAEAAEEQQQGGVGAQDEEDGARVAPGAVEGQRRVDGEQAEPRLGGPGWRKVAVVRHGRAATLLALLAGSKRL</sequence>
<gene>
    <name evidence="2" type="ORF">C2845_PM09G03230</name>
</gene>
<evidence type="ECO:0000313" key="3">
    <source>
        <dbReference type="Proteomes" id="UP000275267"/>
    </source>
</evidence>
<evidence type="ECO:0000313" key="2">
    <source>
        <dbReference type="EMBL" id="RLN11725.1"/>
    </source>
</evidence>
<keyword evidence="3" id="KW-1185">Reference proteome</keyword>
<reference evidence="3" key="1">
    <citation type="journal article" date="2019" name="Nat. Commun.">
        <title>The genome of broomcorn millet.</title>
        <authorList>
            <person name="Zou C."/>
            <person name="Miki D."/>
            <person name="Li D."/>
            <person name="Tang Q."/>
            <person name="Xiao L."/>
            <person name="Rajput S."/>
            <person name="Deng P."/>
            <person name="Jia W."/>
            <person name="Huang R."/>
            <person name="Zhang M."/>
            <person name="Sun Y."/>
            <person name="Hu J."/>
            <person name="Fu X."/>
            <person name="Schnable P.S."/>
            <person name="Li F."/>
            <person name="Zhang H."/>
            <person name="Feng B."/>
            <person name="Zhu X."/>
            <person name="Liu R."/>
            <person name="Schnable J.C."/>
            <person name="Zhu J.-K."/>
            <person name="Zhang H."/>
        </authorList>
    </citation>
    <scope>NUCLEOTIDE SEQUENCE [LARGE SCALE GENOMIC DNA]</scope>
</reference>
<name>A0A3L6RYM6_PANMI</name>
<feature type="compositionally biased region" description="Low complexity" evidence="1">
    <location>
        <begin position="105"/>
        <end position="119"/>
    </location>
</feature>
<dbReference type="AlphaFoldDB" id="A0A3L6RYM6"/>
<feature type="compositionally biased region" description="Basic and acidic residues" evidence="1">
    <location>
        <begin position="71"/>
        <end position="92"/>
    </location>
</feature>
<organism evidence="2 3">
    <name type="scientific">Panicum miliaceum</name>
    <name type="common">Proso millet</name>
    <name type="synonym">Broomcorn millet</name>
    <dbReference type="NCBI Taxonomy" id="4540"/>
    <lineage>
        <taxon>Eukaryota</taxon>
        <taxon>Viridiplantae</taxon>
        <taxon>Streptophyta</taxon>
        <taxon>Embryophyta</taxon>
        <taxon>Tracheophyta</taxon>
        <taxon>Spermatophyta</taxon>
        <taxon>Magnoliopsida</taxon>
        <taxon>Liliopsida</taxon>
        <taxon>Poales</taxon>
        <taxon>Poaceae</taxon>
        <taxon>PACMAD clade</taxon>
        <taxon>Panicoideae</taxon>
        <taxon>Panicodae</taxon>
        <taxon>Paniceae</taxon>
        <taxon>Panicinae</taxon>
        <taxon>Panicum</taxon>
        <taxon>Panicum sect. Panicum</taxon>
    </lineage>
</organism>
<dbReference type="EMBL" id="PQIB02000006">
    <property type="protein sequence ID" value="RLN11725.1"/>
    <property type="molecule type" value="Genomic_DNA"/>
</dbReference>
<feature type="compositionally biased region" description="Basic and acidic residues" evidence="1">
    <location>
        <begin position="140"/>
        <end position="150"/>
    </location>
</feature>
<proteinExistence type="predicted"/>
<comment type="caution">
    <text evidence="2">The sequence shown here is derived from an EMBL/GenBank/DDBJ whole genome shotgun (WGS) entry which is preliminary data.</text>
</comment>
<accession>A0A3L6RYM6</accession>
<feature type="region of interest" description="Disordered" evidence="1">
    <location>
        <begin position="1"/>
        <end position="155"/>
    </location>
</feature>